<evidence type="ECO:0000259" key="7">
    <source>
        <dbReference type="Pfam" id="PF14008"/>
    </source>
</evidence>
<feature type="domain" description="Calcineurin-like phosphoesterase" evidence="6">
    <location>
        <begin position="193"/>
        <end position="406"/>
    </location>
</feature>
<dbReference type="PANTHER" id="PTHR22953:SF153">
    <property type="entry name" value="PURPLE ACID PHOSPHATASE"/>
    <property type="match status" value="1"/>
</dbReference>
<dbReference type="Pfam" id="PF14008">
    <property type="entry name" value="Metallophos_C"/>
    <property type="match status" value="1"/>
</dbReference>
<dbReference type="SUPFAM" id="SSF49363">
    <property type="entry name" value="Purple acid phosphatase, N-terminal domain"/>
    <property type="match status" value="1"/>
</dbReference>
<comment type="similarity">
    <text evidence="1 5">Belongs to the metallophosphoesterase superfamily. Purple acid phosphatase family.</text>
</comment>
<sequence>MLRCLAFAWILLGTLTDARTLIETLRPDGGPVDPQPHTVPYDWSDTSKSGVMRGTMDIDASDPRLQPAEEGFPEQISLMYYGSTSVRFGWVTGTSSLSTGAESKEYRASSVVKYGKSSGKYRHRAIGVVKRYTQAYNYEGAQNYTSPHIHSAIANGLDPGTRYYYRVGGLGRNLWSEEYSFETLPAGKSYPLRLGLIADTGQTYNSSTTYERLKEDRPQVIFHMGDLSYSDDYLTTGTLFPWVLNVTPPVWTPPQTYQPRWDMWGRLVTPLVSHVPFLATPGNHEIEVQTDGTKFASYTTRFPANSEASGSASPLWHSHDVGPVHVVFLTSYAPYDEGTEQHDWLKRDLASVDRQRTPWLIAAFHAPWYTSYAAHYYEANCHRLATEVLLYSYGVDLVLNGHVHAYERSFPVFDFKRDDCGPVHLSLGDGGNIEKLNAVFADTPGHCPPIFDHGPSYQPEFCPQNVYNGSYCSLMQPAWSAFREPSFGHATLDILNDTHALFQWKRNADPLSVVADEVVFRRRPDKCGMRPRAGSSADIGLSQALPVGGGAIAQA</sequence>
<dbReference type="InterPro" id="IPR004843">
    <property type="entry name" value="Calcineurin-like_PHP"/>
</dbReference>
<dbReference type="SUPFAM" id="SSF56300">
    <property type="entry name" value="Metallo-dependent phosphatases"/>
    <property type="match status" value="1"/>
</dbReference>
<feature type="domain" description="Purple acid phosphatase C-terminal" evidence="7">
    <location>
        <begin position="475"/>
        <end position="513"/>
    </location>
</feature>
<dbReference type="Gene3D" id="3.60.21.10">
    <property type="match status" value="2"/>
</dbReference>
<dbReference type="InterPro" id="IPR029052">
    <property type="entry name" value="Metallo-depent_PP-like"/>
</dbReference>
<evidence type="ECO:0000259" key="8">
    <source>
        <dbReference type="Pfam" id="PF16656"/>
    </source>
</evidence>
<evidence type="ECO:0000313" key="9">
    <source>
        <dbReference type="EMBL" id="JAT70294.1"/>
    </source>
</evidence>
<comment type="catalytic activity">
    <reaction evidence="5">
        <text>a phosphate monoester + H2O = an alcohol + phosphate</text>
        <dbReference type="Rhea" id="RHEA:15017"/>
        <dbReference type="ChEBI" id="CHEBI:15377"/>
        <dbReference type="ChEBI" id="CHEBI:30879"/>
        <dbReference type="ChEBI" id="CHEBI:43474"/>
        <dbReference type="ChEBI" id="CHEBI:67140"/>
        <dbReference type="EC" id="3.1.3.2"/>
    </reaction>
</comment>
<dbReference type="InterPro" id="IPR041792">
    <property type="entry name" value="MPP_PAP"/>
</dbReference>
<feature type="signal peptide" evidence="5">
    <location>
        <begin position="1"/>
        <end position="18"/>
    </location>
</feature>
<dbReference type="Gene3D" id="2.60.40.380">
    <property type="entry name" value="Purple acid phosphatase-like, N-terminal"/>
    <property type="match status" value="1"/>
</dbReference>
<evidence type="ECO:0000256" key="3">
    <source>
        <dbReference type="ARBA" id="ARBA00022801"/>
    </source>
</evidence>
<dbReference type="Pfam" id="PF16656">
    <property type="entry name" value="Pur_ac_phosph_N"/>
    <property type="match status" value="1"/>
</dbReference>
<dbReference type="AlphaFoldDB" id="A0A1D1ZTK8"/>
<evidence type="ECO:0000256" key="5">
    <source>
        <dbReference type="RuleBase" id="RU361203"/>
    </source>
</evidence>
<evidence type="ECO:0000259" key="6">
    <source>
        <dbReference type="Pfam" id="PF00149"/>
    </source>
</evidence>
<keyword evidence="2 5" id="KW-0732">Signal</keyword>
<gene>
    <name evidence="9" type="ORF">g.17695</name>
</gene>
<feature type="chain" id="PRO_5008811262" description="Purple acid phosphatase" evidence="5">
    <location>
        <begin position="19"/>
        <end position="555"/>
    </location>
</feature>
<proteinExistence type="inferred from homology"/>
<dbReference type="PANTHER" id="PTHR22953">
    <property type="entry name" value="ACID PHOSPHATASE RELATED"/>
    <property type="match status" value="1"/>
</dbReference>
<evidence type="ECO:0000256" key="2">
    <source>
        <dbReference type="ARBA" id="ARBA00022729"/>
    </source>
</evidence>
<evidence type="ECO:0000256" key="4">
    <source>
        <dbReference type="ARBA" id="ARBA00023180"/>
    </source>
</evidence>
<accession>A0A1D1ZTK8</accession>
<dbReference type="CDD" id="cd00839">
    <property type="entry name" value="MPP_PAPs"/>
    <property type="match status" value="1"/>
</dbReference>
<keyword evidence="3 5" id="KW-0378">Hydrolase</keyword>
<protein>
    <recommendedName>
        <fullName evidence="5">Purple acid phosphatase</fullName>
        <ecNumber evidence="5">3.1.3.2</ecNumber>
    </recommendedName>
</protein>
<dbReference type="GO" id="GO:0003993">
    <property type="term" value="F:acid phosphatase activity"/>
    <property type="evidence" value="ECO:0007669"/>
    <property type="project" value="UniProtKB-EC"/>
</dbReference>
<dbReference type="GO" id="GO:0046872">
    <property type="term" value="F:metal ion binding"/>
    <property type="evidence" value="ECO:0007669"/>
    <property type="project" value="InterPro"/>
</dbReference>
<evidence type="ECO:0000256" key="1">
    <source>
        <dbReference type="ARBA" id="ARBA00008723"/>
    </source>
</evidence>
<dbReference type="EMBL" id="GDKF01008328">
    <property type="protein sequence ID" value="JAT70294.1"/>
    <property type="molecule type" value="Transcribed_RNA"/>
</dbReference>
<dbReference type="InterPro" id="IPR015914">
    <property type="entry name" value="PAPs_N"/>
</dbReference>
<organism evidence="9">
    <name type="scientific">Auxenochlorella protothecoides</name>
    <name type="common">Green microalga</name>
    <name type="synonym">Chlorella protothecoides</name>
    <dbReference type="NCBI Taxonomy" id="3075"/>
    <lineage>
        <taxon>Eukaryota</taxon>
        <taxon>Viridiplantae</taxon>
        <taxon>Chlorophyta</taxon>
        <taxon>core chlorophytes</taxon>
        <taxon>Trebouxiophyceae</taxon>
        <taxon>Chlorellales</taxon>
        <taxon>Chlorellaceae</taxon>
        <taxon>Auxenochlorella</taxon>
    </lineage>
</organism>
<dbReference type="EC" id="3.1.3.2" evidence="5"/>
<dbReference type="Pfam" id="PF00149">
    <property type="entry name" value="Metallophos"/>
    <property type="match status" value="1"/>
</dbReference>
<dbReference type="InterPro" id="IPR025733">
    <property type="entry name" value="PAPs_C"/>
</dbReference>
<feature type="domain" description="Purple acid phosphatase N-terminal" evidence="8">
    <location>
        <begin position="73"/>
        <end position="183"/>
    </location>
</feature>
<reference evidence="9" key="1">
    <citation type="submission" date="2015-08" db="EMBL/GenBank/DDBJ databases">
        <authorList>
            <person name="Babu N.S."/>
            <person name="Beckwith C.J."/>
            <person name="Beseler K.G."/>
            <person name="Brison A."/>
            <person name="Carone J.V."/>
            <person name="Caskin T.P."/>
            <person name="Diamond M."/>
            <person name="Durham M.E."/>
            <person name="Foxe J.M."/>
            <person name="Go M."/>
            <person name="Henderson B.A."/>
            <person name="Jones I.B."/>
            <person name="McGettigan J.A."/>
            <person name="Micheletti S.J."/>
            <person name="Nasrallah M.E."/>
            <person name="Ortiz D."/>
            <person name="Piller C.R."/>
            <person name="Privatt S.R."/>
            <person name="Schneider S.L."/>
            <person name="Sharp S."/>
            <person name="Smith T.C."/>
            <person name="Stanton J.D."/>
            <person name="Ullery H.E."/>
            <person name="Wilson R.J."/>
            <person name="Serrano M.G."/>
            <person name="Buck G."/>
            <person name="Lee V."/>
            <person name="Wang Y."/>
            <person name="Carvalho R."/>
            <person name="Voegtly L."/>
            <person name="Shi R."/>
            <person name="Duckworth R."/>
            <person name="Johnson A."/>
            <person name="Loviza R."/>
            <person name="Walstead R."/>
            <person name="Shah Z."/>
            <person name="Kiflezghi M."/>
            <person name="Wade K."/>
            <person name="Ball S.L."/>
            <person name="Bradley K.W."/>
            <person name="Asai D.J."/>
            <person name="Bowman C.A."/>
            <person name="Russell D.A."/>
            <person name="Pope W.H."/>
            <person name="Jacobs-Sera D."/>
            <person name="Hendrix R.W."/>
            <person name="Hatfull G.F."/>
        </authorList>
    </citation>
    <scope>NUCLEOTIDE SEQUENCE</scope>
</reference>
<dbReference type="InterPro" id="IPR039331">
    <property type="entry name" value="PAPs-like"/>
</dbReference>
<name>A0A1D1ZTK8_AUXPR</name>
<dbReference type="InterPro" id="IPR008963">
    <property type="entry name" value="Purple_acid_Pase-like_N"/>
</dbReference>
<keyword evidence="4" id="KW-0325">Glycoprotein</keyword>